<organism evidence="4 5">
    <name type="scientific">Paralvinella palmiformis</name>
    <dbReference type="NCBI Taxonomy" id="53620"/>
    <lineage>
        <taxon>Eukaryota</taxon>
        <taxon>Metazoa</taxon>
        <taxon>Spiralia</taxon>
        <taxon>Lophotrochozoa</taxon>
        <taxon>Annelida</taxon>
        <taxon>Polychaeta</taxon>
        <taxon>Sedentaria</taxon>
        <taxon>Canalipalpata</taxon>
        <taxon>Terebellida</taxon>
        <taxon>Terebelliformia</taxon>
        <taxon>Alvinellidae</taxon>
        <taxon>Paralvinella</taxon>
    </lineage>
</organism>
<keyword evidence="2" id="KW-1133">Transmembrane helix</keyword>
<keyword evidence="1" id="KW-0378">Hydrolase</keyword>
<dbReference type="GO" id="GO:0005737">
    <property type="term" value="C:cytoplasm"/>
    <property type="evidence" value="ECO:0007669"/>
    <property type="project" value="TreeGrafter"/>
</dbReference>
<dbReference type="PANTHER" id="PTHR11533:SF276">
    <property type="entry name" value="GLUTAMYL AMINOPEPTIDASE"/>
    <property type="match status" value="1"/>
</dbReference>
<evidence type="ECO:0000313" key="5">
    <source>
        <dbReference type="Proteomes" id="UP001208570"/>
    </source>
</evidence>
<dbReference type="InterPro" id="IPR042097">
    <property type="entry name" value="Aminopeptidase_N-like_N_sf"/>
</dbReference>
<dbReference type="EMBL" id="JAODUP010000179">
    <property type="protein sequence ID" value="KAK2157987.1"/>
    <property type="molecule type" value="Genomic_DNA"/>
</dbReference>
<name>A0AAD9N5N2_9ANNE</name>
<feature type="transmembrane region" description="Helical" evidence="2">
    <location>
        <begin position="33"/>
        <end position="51"/>
    </location>
</feature>
<dbReference type="GO" id="GO:0008270">
    <property type="term" value="F:zinc ion binding"/>
    <property type="evidence" value="ECO:0007669"/>
    <property type="project" value="TreeGrafter"/>
</dbReference>
<accession>A0AAD9N5N2</accession>
<dbReference type="PANTHER" id="PTHR11533">
    <property type="entry name" value="PROTEASE M1 ZINC METALLOPROTEASE"/>
    <property type="match status" value="1"/>
</dbReference>
<dbReference type="GO" id="GO:0005615">
    <property type="term" value="C:extracellular space"/>
    <property type="evidence" value="ECO:0007669"/>
    <property type="project" value="TreeGrafter"/>
</dbReference>
<dbReference type="Gene3D" id="2.60.40.1730">
    <property type="entry name" value="tricorn interacting facor f3 domain"/>
    <property type="match status" value="1"/>
</dbReference>
<dbReference type="GO" id="GO:0006508">
    <property type="term" value="P:proteolysis"/>
    <property type="evidence" value="ECO:0007669"/>
    <property type="project" value="TreeGrafter"/>
</dbReference>
<dbReference type="GO" id="GO:0016020">
    <property type="term" value="C:membrane"/>
    <property type="evidence" value="ECO:0007669"/>
    <property type="project" value="TreeGrafter"/>
</dbReference>
<keyword evidence="2" id="KW-0812">Transmembrane</keyword>
<feature type="domain" description="Aminopeptidase N-like N-terminal" evidence="3">
    <location>
        <begin position="90"/>
        <end position="187"/>
    </location>
</feature>
<proteinExistence type="predicted"/>
<comment type="caution">
    <text evidence="4">The sequence shown here is derived from an EMBL/GenBank/DDBJ whole genome shotgun (WGS) entry which is preliminary data.</text>
</comment>
<keyword evidence="1" id="KW-0645">Protease</keyword>
<dbReference type="GO" id="GO:0042277">
    <property type="term" value="F:peptide binding"/>
    <property type="evidence" value="ECO:0007669"/>
    <property type="project" value="TreeGrafter"/>
</dbReference>
<keyword evidence="2" id="KW-0472">Membrane</keyword>
<evidence type="ECO:0000256" key="1">
    <source>
        <dbReference type="ARBA" id="ARBA00022438"/>
    </source>
</evidence>
<evidence type="ECO:0000259" key="3">
    <source>
        <dbReference type="Pfam" id="PF17900"/>
    </source>
</evidence>
<protein>
    <recommendedName>
        <fullName evidence="3">Aminopeptidase N-like N-terminal domain-containing protein</fullName>
    </recommendedName>
</protein>
<dbReference type="AlphaFoldDB" id="A0AAD9N5N2"/>
<dbReference type="GO" id="GO:0043171">
    <property type="term" value="P:peptide catabolic process"/>
    <property type="evidence" value="ECO:0007669"/>
    <property type="project" value="TreeGrafter"/>
</dbReference>
<keyword evidence="1" id="KW-0031">Aminopeptidase</keyword>
<evidence type="ECO:0000256" key="2">
    <source>
        <dbReference type="SAM" id="Phobius"/>
    </source>
</evidence>
<reference evidence="4" key="1">
    <citation type="journal article" date="2023" name="Mol. Biol. Evol.">
        <title>Third-Generation Sequencing Reveals the Adaptive Role of the Epigenome in Three Deep-Sea Polychaetes.</title>
        <authorList>
            <person name="Perez M."/>
            <person name="Aroh O."/>
            <person name="Sun Y."/>
            <person name="Lan Y."/>
            <person name="Juniper S.K."/>
            <person name="Young C.R."/>
            <person name="Angers B."/>
            <person name="Qian P.Y."/>
        </authorList>
    </citation>
    <scope>NUCLEOTIDE SEQUENCE</scope>
    <source>
        <strain evidence="4">P08H-3</strain>
    </source>
</reference>
<dbReference type="InterPro" id="IPR045357">
    <property type="entry name" value="Aminopeptidase_N-like_N"/>
</dbReference>
<dbReference type="InterPro" id="IPR050344">
    <property type="entry name" value="Peptidase_M1_aminopeptidases"/>
</dbReference>
<dbReference type="SUPFAM" id="SSF63737">
    <property type="entry name" value="Leukotriene A4 hydrolase N-terminal domain"/>
    <property type="match status" value="1"/>
</dbReference>
<sequence>MGNDVRDLGAMPIKNIEIRTGGVYLTRCQFCGLLTFFVVVAILVGLMAGLLRRPCPEYIHNPATVRNHVEKAAIRADPWLDVFLPDYMAPVHYDLYQFPDFYHDGNVFYGWETIEIRIDAETKHLLVHIKDMNVTLTLVSTSEGDSLDIQTTFFYEPNQYWVVELVDTVPGGSTVKLYLEFTGSLTNGEDLVPAR</sequence>
<dbReference type="Pfam" id="PF17900">
    <property type="entry name" value="Peptidase_M1_N"/>
    <property type="match status" value="1"/>
</dbReference>
<keyword evidence="5" id="KW-1185">Reference proteome</keyword>
<evidence type="ECO:0000313" key="4">
    <source>
        <dbReference type="EMBL" id="KAK2157987.1"/>
    </source>
</evidence>
<gene>
    <name evidence="4" type="ORF">LSH36_179g02017</name>
</gene>
<dbReference type="GO" id="GO:0070006">
    <property type="term" value="F:metalloaminopeptidase activity"/>
    <property type="evidence" value="ECO:0007669"/>
    <property type="project" value="TreeGrafter"/>
</dbReference>
<dbReference type="Proteomes" id="UP001208570">
    <property type="component" value="Unassembled WGS sequence"/>
</dbReference>